<dbReference type="InterPro" id="IPR009060">
    <property type="entry name" value="UBA-like_sf"/>
</dbReference>
<dbReference type="Pfam" id="PF00627">
    <property type="entry name" value="UBA"/>
    <property type="match status" value="1"/>
</dbReference>
<accession>A0A9P6NK08</accession>
<evidence type="ECO:0000313" key="7">
    <source>
        <dbReference type="Proteomes" id="UP000886653"/>
    </source>
</evidence>
<feature type="compositionally biased region" description="Polar residues" evidence="3">
    <location>
        <begin position="288"/>
        <end position="299"/>
    </location>
</feature>
<dbReference type="OrthoDB" id="47801at2759"/>
<keyword evidence="2" id="KW-0833">Ubl conjugation pathway</keyword>
<dbReference type="SMART" id="SM00165">
    <property type="entry name" value="UBA"/>
    <property type="match status" value="1"/>
</dbReference>
<dbReference type="Proteomes" id="UP000886653">
    <property type="component" value="Unassembled WGS sequence"/>
</dbReference>
<dbReference type="InterPro" id="IPR016135">
    <property type="entry name" value="UBQ-conjugating_enzyme/RWD"/>
</dbReference>
<dbReference type="PANTHER" id="PTHR46116">
    <property type="entry name" value="(E3-INDEPENDENT) E2 UBIQUITIN-CONJUGATING ENZYME"/>
    <property type="match status" value="1"/>
</dbReference>
<evidence type="ECO:0000313" key="6">
    <source>
        <dbReference type="EMBL" id="KAG0148440.1"/>
    </source>
</evidence>
<dbReference type="Gene3D" id="3.10.110.10">
    <property type="entry name" value="Ubiquitin Conjugating Enzyme"/>
    <property type="match status" value="1"/>
</dbReference>
<feature type="domain" description="UBC core" evidence="5">
    <location>
        <begin position="643"/>
        <end position="803"/>
    </location>
</feature>
<keyword evidence="7" id="KW-1185">Reference proteome</keyword>
<reference evidence="6" key="1">
    <citation type="submission" date="2013-11" db="EMBL/GenBank/DDBJ databases">
        <title>Genome sequence of the fusiform rust pathogen reveals effectors for host alternation and coevolution with pine.</title>
        <authorList>
            <consortium name="DOE Joint Genome Institute"/>
            <person name="Smith K."/>
            <person name="Pendleton A."/>
            <person name="Kubisiak T."/>
            <person name="Anderson C."/>
            <person name="Salamov A."/>
            <person name="Aerts A."/>
            <person name="Riley R."/>
            <person name="Clum A."/>
            <person name="Lindquist E."/>
            <person name="Ence D."/>
            <person name="Campbell M."/>
            <person name="Kronenberg Z."/>
            <person name="Feau N."/>
            <person name="Dhillon B."/>
            <person name="Hamelin R."/>
            <person name="Burleigh J."/>
            <person name="Smith J."/>
            <person name="Yandell M."/>
            <person name="Nelson C."/>
            <person name="Grigoriev I."/>
            <person name="Davis J."/>
        </authorList>
    </citation>
    <scope>NUCLEOTIDE SEQUENCE</scope>
    <source>
        <strain evidence="6">G11</strain>
    </source>
</reference>
<feature type="domain" description="UBA" evidence="4">
    <location>
        <begin position="1"/>
        <end position="40"/>
    </location>
</feature>
<name>A0A9P6NK08_9BASI</name>
<evidence type="ECO:0008006" key="8">
    <source>
        <dbReference type="Google" id="ProtNLM"/>
    </source>
</evidence>
<evidence type="ECO:0000256" key="1">
    <source>
        <dbReference type="ARBA" id="ARBA00022679"/>
    </source>
</evidence>
<dbReference type="PROSITE" id="PS50030">
    <property type="entry name" value="UBA"/>
    <property type="match status" value="1"/>
</dbReference>
<keyword evidence="1" id="KW-0808">Transferase</keyword>
<dbReference type="InterPro" id="IPR015940">
    <property type="entry name" value="UBA"/>
</dbReference>
<gene>
    <name evidence="6" type="ORF">CROQUDRAFT_654953</name>
</gene>
<feature type="compositionally biased region" description="Low complexity" evidence="3">
    <location>
        <begin position="346"/>
        <end position="360"/>
    </location>
</feature>
<organism evidence="6 7">
    <name type="scientific">Cronartium quercuum f. sp. fusiforme G11</name>
    <dbReference type="NCBI Taxonomy" id="708437"/>
    <lineage>
        <taxon>Eukaryota</taxon>
        <taxon>Fungi</taxon>
        <taxon>Dikarya</taxon>
        <taxon>Basidiomycota</taxon>
        <taxon>Pucciniomycotina</taxon>
        <taxon>Pucciniomycetes</taxon>
        <taxon>Pucciniales</taxon>
        <taxon>Coleosporiaceae</taxon>
        <taxon>Cronartium</taxon>
    </lineage>
</organism>
<sequence>MDPKLIAQLLEMGASRPAAISALRACKGDINEAANVVFDPLHAGAIVSDEDPQVLPTDASGPSTGPTSKPSTLANGGGSHVDENDSDDYDSVQDSVEEDDSGYEMMHDDADFLMNGDEETGADPFAHISFQKDRQKVMIEIEQPSEKVTLSINQSSEPAFIMPQTEWMKGFEEKNEQSVLFQIYRSLTDTHCLCPAENCNGAIQRKQTDFFAIPNTFASYIQHLEQVIQAKCPDCGRVICLACCDEVVPPKEPYPLGDAPDVLLHCPVVQAVILGVGLSYVEKMYYSTSQQPSGSSPNFRPSKKTKLDTPSTTQNDSSDDSADISHYAHRGSQPAPKGVGYGGSSSGQDDQSGQEAASKAQLLQDQALASLLASVRIFMPNRNRPNGYRHSDHMPSLAAAIHIRRRFNPIASELLKNDSLTDMSDRRILYNEFLQWLLIVSAHENTACIMGQPIMRVISTRYLPVTGKASGESSRQKEITYEGSAGPRELLEKLWRQVKAARRAIDNTKADPYAQNTHPLYHLSKTKETQEVEKLAAFCEQFEKAVNAIDRSLKSNNNEHVIEAIKRTLKVQVPISHDLSSASLETLKQRYVQWAENARYEYYDFEVHTPPTEGASGDATTNTPKYIHAYAKEILHVSSSYSARNTAIAKEHSTLSSALPVSWDSSVFLRVHESRSDVLKVLITGPEGTPYSNGCFVFDIFLTGNFNQTAPFVKSMTTKGGRFRLNPNLYADGKVCLSLLGTWQGPGWIPGKSTLLQVLISIQSMILNEEPYLNEPGWSKMGGTPQSRAYNLNVRRMVVDDAMLGSLKKPNPAFADVIKTHFKLKSQVIKAQLDQWLQEDDGQSIKYDSYSGGVIAASVGTGQDTQLKRNVEEMKRLLDELVLESGTVA</sequence>
<dbReference type="AlphaFoldDB" id="A0A9P6NK08"/>
<dbReference type="EMBL" id="MU167237">
    <property type="protein sequence ID" value="KAG0148440.1"/>
    <property type="molecule type" value="Genomic_DNA"/>
</dbReference>
<evidence type="ECO:0000256" key="2">
    <source>
        <dbReference type="ARBA" id="ARBA00022786"/>
    </source>
</evidence>
<dbReference type="InterPro" id="IPR000608">
    <property type="entry name" value="UBC"/>
</dbReference>
<dbReference type="PANTHER" id="PTHR46116:SF15">
    <property type="entry name" value="(E3-INDEPENDENT) E2 UBIQUITIN-CONJUGATING ENZYME"/>
    <property type="match status" value="1"/>
</dbReference>
<evidence type="ECO:0000256" key="3">
    <source>
        <dbReference type="SAM" id="MobiDB-lite"/>
    </source>
</evidence>
<protein>
    <recommendedName>
        <fullName evidence="8">UBC core domain-containing protein</fullName>
    </recommendedName>
</protein>
<evidence type="ECO:0000259" key="5">
    <source>
        <dbReference type="PROSITE" id="PS50127"/>
    </source>
</evidence>
<dbReference type="Gene3D" id="1.10.8.10">
    <property type="entry name" value="DNA helicase RuvA subunit, C-terminal domain"/>
    <property type="match status" value="1"/>
</dbReference>
<dbReference type="SUPFAM" id="SSF54495">
    <property type="entry name" value="UBC-like"/>
    <property type="match status" value="1"/>
</dbReference>
<dbReference type="PROSITE" id="PS50127">
    <property type="entry name" value="UBC_2"/>
    <property type="match status" value="1"/>
</dbReference>
<feature type="compositionally biased region" description="Acidic residues" evidence="3">
    <location>
        <begin position="84"/>
        <end position="100"/>
    </location>
</feature>
<feature type="compositionally biased region" description="Low complexity" evidence="3">
    <location>
        <begin position="60"/>
        <end position="72"/>
    </location>
</feature>
<feature type="region of interest" description="Disordered" evidence="3">
    <location>
        <begin position="288"/>
        <end position="360"/>
    </location>
</feature>
<dbReference type="GO" id="GO:0061631">
    <property type="term" value="F:ubiquitin conjugating enzyme activity"/>
    <property type="evidence" value="ECO:0007669"/>
    <property type="project" value="TreeGrafter"/>
</dbReference>
<dbReference type="Pfam" id="PF00179">
    <property type="entry name" value="UQ_con"/>
    <property type="match status" value="1"/>
</dbReference>
<feature type="region of interest" description="Disordered" evidence="3">
    <location>
        <begin position="48"/>
        <end position="100"/>
    </location>
</feature>
<evidence type="ECO:0000259" key="4">
    <source>
        <dbReference type="PROSITE" id="PS50030"/>
    </source>
</evidence>
<dbReference type="SMART" id="SM00212">
    <property type="entry name" value="UBCc"/>
    <property type="match status" value="1"/>
</dbReference>
<comment type="caution">
    <text evidence="6">The sequence shown here is derived from an EMBL/GenBank/DDBJ whole genome shotgun (WGS) entry which is preliminary data.</text>
</comment>
<proteinExistence type="predicted"/>
<dbReference type="CDD" id="cd23810">
    <property type="entry name" value="UBCc_BIRC6"/>
    <property type="match status" value="1"/>
</dbReference>
<dbReference type="SUPFAM" id="SSF46934">
    <property type="entry name" value="UBA-like"/>
    <property type="match status" value="1"/>
</dbReference>